<accession>A0A3S2WS73</accession>
<organism evidence="6 7">
    <name type="scientific">Rubrivivax albus</name>
    <dbReference type="NCBI Taxonomy" id="2499835"/>
    <lineage>
        <taxon>Bacteria</taxon>
        <taxon>Pseudomonadati</taxon>
        <taxon>Pseudomonadota</taxon>
        <taxon>Betaproteobacteria</taxon>
        <taxon>Burkholderiales</taxon>
        <taxon>Sphaerotilaceae</taxon>
        <taxon>Rubrivivax</taxon>
    </lineage>
</organism>
<dbReference type="RefSeq" id="WP_128200151.1">
    <property type="nucleotide sequence ID" value="NZ_SACT01000008.1"/>
</dbReference>
<keyword evidence="7" id="KW-1185">Reference proteome</keyword>
<keyword evidence="3" id="KW-0804">Transcription</keyword>
<dbReference type="Pfam" id="PF00440">
    <property type="entry name" value="TetR_N"/>
    <property type="match status" value="1"/>
</dbReference>
<dbReference type="GO" id="GO:0003700">
    <property type="term" value="F:DNA-binding transcription factor activity"/>
    <property type="evidence" value="ECO:0007669"/>
    <property type="project" value="TreeGrafter"/>
</dbReference>
<dbReference type="GO" id="GO:0000976">
    <property type="term" value="F:transcription cis-regulatory region binding"/>
    <property type="evidence" value="ECO:0007669"/>
    <property type="project" value="TreeGrafter"/>
</dbReference>
<evidence type="ECO:0000259" key="5">
    <source>
        <dbReference type="PROSITE" id="PS50977"/>
    </source>
</evidence>
<dbReference type="Pfam" id="PF13305">
    <property type="entry name" value="TetR_C_33"/>
    <property type="match status" value="1"/>
</dbReference>
<evidence type="ECO:0000256" key="4">
    <source>
        <dbReference type="PROSITE-ProRule" id="PRU00335"/>
    </source>
</evidence>
<dbReference type="PANTHER" id="PTHR30055:SF220">
    <property type="entry name" value="TETR-FAMILY REGULATORY PROTEIN"/>
    <property type="match status" value="1"/>
</dbReference>
<name>A0A3S2WS73_9BURK</name>
<dbReference type="InterPro" id="IPR025996">
    <property type="entry name" value="MT1864/Rv1816-like_C"/>
</dbReference>
<proteinExistence type="predicted"/>
<comment type="caution">
    <text evidence="6">The sequence shown here is derived from an EMBL/GenBank/DDBJ whole genome shotgun (WGS) entry which is preliminary data.</text>
</comment>
<reference evidence="6 7" key="1">
    <citation type="submission" date="2019-01" db="EMBL/GenBank/DDBJ databases">
        <authorList>
            <person name="Chen W.-M."/>
        </authorList>
    </citation>
    <scope>NUCLEOTIDE SEQUENCE [LARGE SCALE GENOMIC DNA]</scope>
    <source>
        <strain evidence="6 7">ICH-3</strain>
    </source>
</reference>
<evidence type="ECO:0000256" key="3">
    <source>
        <dbReference type="ARBA" id="ARBA00023163"/>
    </source>
</evidence>
<keyword evidence="1" id="KW-0805">Transcription regulation</keyword>
<feature type="domain" description="HTH tetR-type" evidence="5">
    <location>
        <begin position="16"/>
        <end position="77"/>
    </location>
</feature>
<feature type="DNA-binding region" description="H-T-H motif" evidence="4">
    <location>
        <begin position="40"/>
        <end position="59"/>
    </location>
</feature>
<protein>
    <submittedName>
        <fullName evidence="6">TetR/AcrR family transcriptional regulator</fullName>
    </submittedName>
</protein>
<dbReference type="Gene3D" id="1.10.357.10">
    <property type="entry name" value="Tetracycline Repressor, domain 2"/>
    <property type="match status" value="1"/>
</dbReference>
<dbReference type="AlphaFoldDB" id="A0A3S2WS73"/>
<dbReference type="SUPFAM" id="SSF48498">
    <property type="entry name" value="Tetracyclin repressor-like, C-terminal domain"/>
    <property type="match status" value="1"/>
</dbReference>
<dbReference type="InterPro" id="IPR050109">
    <property type="entry name" value="HTH-type_TetR-like_transc_reg"/>
</dbReference>
<evidence type="ECO:0000256" key="1">
    <source>
        <dbReference type="ARBA" id="ARBA00023015"/>
    </source>
</evidence>
<evidence type="ECO:0000313" key="6">
    <source>
        <dbReference type="EMBL" id="RVT49400.1"/>
    </source>
</evidence>
<dbReference type="InterPro" id="IPR036271">
    <property type="entry name" value="Tet_transcr_reg_TetR-rel_C_sf"/>
</dbReference>
<evidence type="ECO:0000313" key="7">
    <source>
        <dbReference type="Proteomes" id="UP000288178"/>
    </source>
</evidence>
<dbReference type="InterPro" id="IPR001647">
    <property type="entry name" value="HTH_TetR"/>
</dbReference>
<dbReference type="PANTHER" id="PTHR30055">
    <property type="entry name" value="HTH-TYPE TRANSCRIPTIONAL REGULATOR RUTR"/>
    <property type="match status" value="1"/>
</dbReference>
<dbReference type="EMBL" id="SACT01000008">
    <property type="protein sequence ID" value="RVT49400.1"/>
    <property type="molecule type" value="Genomic_DNA"/>
</dbReference>
<dbReference type="SUPFAM" id="SSF46689">
    <property type="entry name" value="Homeodomain-like"/>
    <property type="match status" value="1"/>
</dbReference>
<dbReference type="Proteomes" id="UP000288178">
    <property type="component" value="Unassembled WGS sequence"/>
</dbReference>
<dbReference type="PROSITE" id="PS50977">
    <property type="entry name" value="HTH_TETR_2"/>
    <property type="match status" value="1"/>
</dbReference>
<sequence>MSLASPPAQARSRPTAYHHGDLRRALLDAALAQPDLESLSLRQLAAATGVSPAAVYRHFDGREALLLALASIGFERLHRRFVEAFDIERPPVDGAEARTRLQRLGQAYLAFAEEEPALWRLVFGTQAEGYRAAAVAAGRPSTFDYLPATLLGLHRTGVVAQPPTSDDILFAWSAIHGAAALRQGRIGLAQQTTSGLVEAFAVRIVAALGAKG</sequence>
<gene>
    <name evidence="6" type="ORF">ENE75_20215</name>
</gene>
<dbReference type="InterPro" id="IPR009057">
    <property type="entry name" value="Homeodomain-like_sf"/>
</dbReference>
<keyword evidence="2 4" id="KW-0238">DNA-binding</keyword>
<evidence type="ECO:0000256" key="2">
    <source>
        <dbReference type="ARBA" id="ARBA00023125"/>
    </source>
</evidence>
<dbReference type="OrthoDB" id="5293556at2"/>